<dbReference type="RefSeq" id="XP_041193327.1">
    <property type="nucleotide sequence ID" value="XM_041341587.1"/>
</dbReference>
<comment type="caution">
    <text evidence="1">The sequence shown here is derived from an EMBL/GenBank/DDBJ whole genome shotgun (WGS) entry which is preliminary data.</text>
</comment>
<sequence>MLTYKLHVLSDYVKSIWLYGTTDNYSMQVQHPSLHFVDQEPLPYCSPESHYQVSTSKKFHWDISAWLGKHTDDIAVHDFLPHLKEHVLGCLLGNQYEGDEMQFMAAQQNSIHIINNQIYQHKVLHIKYTTYDLSQAQDSLNPCTRADVMVLAHEDENENLHPYWYARAIGIFHVLVQHNGPESQSSTPQ</sequence>
<name>A0A9P7EBX9_9AGAM</name>
<organism evidence="1 2">
    <name type="scientific">Suillus subaureus</name>
    <dbReference type="NCBI Taxonomy" id="48587"/>
    <lineage>
        <taxon>Eukaryota</taxon>
        <taxon>Fungi</taxon>
        <taxon>Dikarya</taxon>
        <taxon>Basidiomycota</taxon>
        <taxon>Agaricomycotina</taxon>
        <taxon>Agaricomycetes</taxon>
        <taxon>Agaricomycetidae</taxon>
        <taxon>Boletales</taxon>
        <taxon>Suillineae</taxon>
        <taxon>Suillaceae</taxon>
        <taxon>Suillus</taxon>
    </lineage>
</organism>
<protein>
    <submittedName>
        <fullName evidence="1">Uncharacterized protein</fullName>
    </submittedName>
</protein>
<accession>A0A9P7EBX9</accession>
<reference evidence="1" key="1">
    <citation type="journal article" date="2020" name="New Phytol.">
        <title>Comparative genomics reveals dynamic genome evolution in host specialist ectomycorrhizal fungi.</title>
        <authorList>
            <person name="Lofgren L.A."/>
            <person name="Nguyen N.H."/>
            <person name="Vilgalys R."/>
            <person name="Ruytinx J."/>
            <person name="Liao H.L."/>
            <person name="Branco S."/>
            <person name="Kuo A."/>
            <person name="LaButti K."/>
            <person name="Lipzen A."/>
            <person name="Andreopoulos W."/>
            <person name="Pangilinan J."/>
            <person name="Riley R."/>
            <person name="Hundley H."/>
            <person name="Na H."/>
            <person name="Barry K."/>
            <person name="Grigoriev I.V."/>
            <person name="Stajich J.E."/>
            <person name="Kennedy P.G."/>
        </authorList>
    </citation>
    <scope>NUCLEOTIDE SEQUENCE</scope>
    <source>
        <strain evidence="1">MN1</strain>
    </source>
</reference>
<proteinExistence type="predicted"/>
<gene>
    <name evidence="1" type="ORF">BJ212DRAFT_1502252</name>
</gene>
<evidence type="ECO:0000313" key="1">
    <source>
        <dbReference type="EMBL" id="KAG1816767.1"/>
    </source>
</evidence>
<dbReference type="OrthoDB" id="2692094at2759"/>
<dbReference type="GeneID" id="64635603"/>
<dbReference type="Proteomes" id="UP000807769">
    <property type="component" value="Unassembled WGS sequence"/>
</dbReference>
<dbReference type="AlphaFoldDB" id="A0A9P7EBX9"/>
<keyword evidence="2" id="KW-1185">Reference proteome</keyword>
<evidence type="ECO:0000313" key="2">
    <source>
        <dbReference type="Proteomes" id="UP000807769"/>
    </source>
</evidence>
<dbReference type="EMBL" id="JABBWG010000015">
    <property type="protein sequence ID" value="KAG1816767.1"/>
    <property type="molecule type" value="Genomic_DNA"/>
</dbReference>